<dbReference type="InterPro" id="IPR022907">
    <property type="entry name" value="VapC_family"/>
</dbReference>
<proteinExistence type="inferred from homology"/>
<name>A0A501WF70_9RHOB</name>
<feature type="binding site" evidence="5">
    <location>
        <position position="96"/>
    </location>
    <ligand>
        <name>Mg(2+)</name>
        <dbReference type="ChEBI" id="CHEBI:18420"/>
    </ligand>
</feature>
<evidence type="ECO:0000259" key="6">
    <source>
        <dbReference type="Pfam" id="PF01850"/>
    </source>
</evidence>
<evidence type="ECO:0000256" key="3">
    <source>
        <dbReference type="ARBA" id="ARBA00022723"/>
    </source>
</evidence>
<comment type="caution">
    <text evidence="7">The sequence shown here is derived from an EMBL/GenBank/DDBJ whole genome shotgun (WGS) entry which is preliminary data.</text>
</comment>
<dbReference type="GO" id="GO:0000287">
    <property type="term" value="F:magnesium ion binding"/>
    <property type="evidence" value="ECO:0007669"/>
    <property type="project" value="UniProtKB-UniRule"/>
</dbReference>
<reference evidence="7 8" key="1">
    <citation type="submission" date="2019-06" db="EMBL/GenBank/DDBJ databases">
        <title>A novel bacterium of genus Amaricoccus, isolated from marine sediment.</title>
        <authorList>
            <person name="Huang H."/>
            <person name="Mo K."/>
            <person name="Hu Y."/>
        </authorList>
    </citation>
    <scope>NUCLEOTIDE SEQUENCE [LARGE SCALE GENOMIC DNA]</scope>
    <source>
        <strain evidence="7 8">HB172011</strain>
    </source>
</reference>
<keyword evidence="2 5" id="KW-0540">Nuclease</keyword>
<feature type="binding site" evidence="5">
    <location>
        <position position="9"/>
    </location>
    <ligand>
        <name>Mg(2+)</name>
        <dbReference type="ChEBI" id="CHEBI:18420"/>
    </ligand>
</feature>
<dbReference type="AlphaFoldDB" id="A0A501WF70"/>
<dbReference type="SUPFAM" id="SSF88723">
    <property type="entry name" value="PIN domain-like"/>
    <property type="match status" value="1"/>
</dbReference>
<dbReference type="CDD" id="cd18682">
    <property type="entry name" value="PIN_VapC-like"/>
    <property type="match status" value="1"/>
</dbReference>
<evidence type="ECO:0000256" key="5">
    <source>
        <dbReference type="HAMAP-Rule" id="MF_00265"/>
    </source>
</evidence>
<comment type="cofactor">
    <cofactor evidence="5">
        <name>Mg(2+)</name>
        <dbReference type="ChEBI" id="CHEBI:18420"/>
    </cofactor>
</comment>
<organism evidence="7 8">
    <name type="scientific">Amaricoccus solimangrovi</name>
    <dbReference type="NCBI Taxonomy" id="2589815"/>
    <lineage>
        <taxon>Bacteria</taxon>
        <taxon>Pseudomonadati</taxon>
        <taxon>Pseudomonadota</taxon>
        <taxon>Alphaproteobacteria</taxon>
        <taxon>Rhodobacterales</taxon>
        <taxon>Paracoccaceae</taxon>
        <taxon>Amaricoccus</taxon>
    </lineage>
</organism>
<keyword evidence="5" id="KW-0800">Toxin</keyword>
<dbReference type="InterPro" id="IPR002716">
    <property type="entry name" value="PIN_dom"/>
</dbReference>
<keyword evidence="8" id="KW-1185">Reference proteome</keyword>
<dbReference type="GO" id="GO:0090729">
    <property type="term" value="F:toxin activity"/>
    <property type="evidence" value="ECO:0007669"/>
    <property type="project" value="UniProtKB-KW"/>
</dbReference>
<accession>A0A501WF70</accession>
<dbReference type="Pfam" id="PF01850">
    <property type="entry name" value="PIN"/>
    <property type="match status" value="1"/>
</dbReference>
<evidence type="ECO:0000313" key="7">
    <source>
        <dbReference type="EMBL" id="TPE47000.1"/>
    </source>
</evidence>
<dbReference type="EC" id="3.1.-.-" evidence="5"/>
<keyword evidence="5" id="KW-0460">Magnesium</keyword>
<comment type="similarity">
    <text evidence="5">Belongs to the PINc/VapC protein family.</text>
</comment>
<dbReference type="EMBL" id="VFRP01000036">
    <property type="protein sequence ID" value="TPE47000.1"/>
    <property type="molecule type" value="Genomic_DNA"/>
</dbReference>
<keyword evidence="1 5" id="KW-1277">Toxin-antitoxin system</keyword>
<feature type="domain" description="PIN" evidence="6">
    <location>
        <begin position="7"/>
        <end position="122"/>
    </location>
</feature>
<gene>
    <name evidence="5" type="primary">vapC</name>
    <name evidence="7" type="ORF">FJM51_20915</name>
</gene>
<keyword evidence="4 5" id="KW-0378">Hydrolase</keyword>
<evidence type="ECO:0000256" key="4">
    <source>
        <dbReference type="ARBA" id="ARBA00022801"/>
    </source>
</evidence>
<dbReference type="RefSeq" id="WP_140456068.1">
    <property type="nucleotide sequence ID" value="NZ_VFRP01000036.1"/>
</dbReference>
<comment type="function">
    <text evidence="5">Toxic component of a toxin-antitoxin (TA) system. An RNase.</text>
</comment>
<dbReference type="Proteomes" id="UP000319255">
    <property type="component" value="Unassembled WGS sequence"/>
</dbReference>
<dbReference type="OrthoDB" id="286092at2"/>
<dbReference type="GO" id="GO:0016787">
    <property type="term" value="F:hydrolase activity"/>
    <property type="evidence" value="ECO:0007669"/>
    <property type="project" value="UniProtKB-KW"/>
</dbReference>
<evidence type="ECO:0000256" key="1">
    <source>
        <dbReference type="ARBA" id="ARBA00022649"/>
    </source>
</evidence>
<dbReference type="InterPro" id="IPR029060">
    <property type="entry name" value="PIN-like_dom_sf"/>
</dbReference>
<dbReference type="HAMAP" id="MF_00265">
    <property type="entry name" value="VapC_Nob1"/>
    <property type="match status" value="1"/>
</dbReference>
<dbReference type="Gene3D" id="3.40.50.1010">
    <property type="entry name" value="5'-nuclease"/>
    <property type="match status" value="1"/>
</dbReference>
<dbReference type="GO" id="GO:0004540">
    <property type="term" value="F:RNA nuclease activity"/>
    <property type="evidence" value="ECO:0007669"/>
    <property type="project" value="InterPro"/>
</dbReference>
<evidence type="ECO:0000313" key="8">
    <source>
        <dbReference type="Proteomes" id="UP000319255"/>
    </source>
</evidence>
<sequence>MTGVAAVVDTSALLAYLNHETGWDIVESWLDRGVAVSALNAQELTKKIVERGGTREDATRIIADLALDVRDLTLALAIEAGTLVTLTRPKGLSEGDRACLALASLLGVPAVTADRPWADIADLLGVRVQLVR</sequence>
<keyword evidence="3 5" id="KW-0479">Metal-binding</keyword>
<evidence type="ECO:0000256" key="2">
    <source>
        <dbReference type="ARBA" id="ARBA00022722"/>
    </source>
</evidence>
<protein>
    <recommendedName>
        <fullName evidence="5">Ribonuclease VapC</fullName>
        <shortName evidence="5">RNase VapC</shortName>
        <ecNumber evidence="5">3.1.-.-</ecNumber>
    </recommendedName>
    <alternativeName>
        <fullName evidence="5">Toxin VapC</fullName>
    </alternativeName>
</protein>